<name>A0AA40FW80_9HYME</name>
<reference evidence="1" key="1">
    <citation type="submission" date="2021-10" db="EMBL/GenBank/DDBJ databases">
        <title>Melipona bicolor Genome sequencing and assembly.</title>
        <authorList>
            <person name="Araujo N.S."/>
            <person name="Arias M.C."/>
        </authorList>
    </citation>
    <scope>NUCLEOTIDE SEQUENCE</scope>
    <source>
        <strain evidence="1">USP_2M_L1-L4_2017</strain>
        <tissue evidence="1">Whole body</tissue>
    </source>
</reference>
<feature type="non-terminal residue" evidence="1">
    <location>
        <position position="1"/>
    </location>
</feature>
<organism evidence="1 2">
    <name type="scientific">Melipona bicolor</name>
    <dbReference type="NCBI Taxonomy" id="60889"/>
    <lineage>
        <taxon>Eukaryota</taxon>
        <taxon>Metazoa</taxon>
        <taxon>Ecdysozoa</taxon>
        <taxon>Arthropoda</taxon>
        <taxon>Hexapoda</taxon>
        <taxon>Insecta</taxon>
        <taxon>Pterygota</taxon>
        <taxon>Neoptera</taxon>
        <taxon>Endopterygota</taxon>
        <taxon>Hymenoptera</taxon>
        <taxon>Apocrita</taxon>
        <taxon>Aculeata</taxon>
        <taxon>Apoidea</taxon>
        <taxon>Anthophila</taxon>
        <taxon>Apidae</taxon>
        <taxon>Melipona</taxon>
    </lineage>
</organism>
<comment type="caution">
    <text evidence="1">The sequence shown here is derived from an EMBL/GenBank/DDBJ whole genome shotgun (WGS) entry which is preliminary data.</text>
</comment>
<sequence length="192" mass="21255">MEEGNEDEWWKGERAVTLHSEVFHFNGPPGDWLTLLQVPSPFQHNGPLHYLFVLANVLPEATAARFHVLPFPRSRMSLTRKVWIGDNEVAWRTEQSFKRTSPLISCTITTTTTTTGGGAPAHPHLSPPIAAPVTTPDHRTPSSLHVKLGISPANSSQLKLRENCVDDVWIGTFDSWDSAEGSQVLGKTIEQI</sequence>
<proteinExistence type="predicted"/>
<protein>
    <submittedName>
        <fullName evidence="1">Uncharacterized protein</fullName>
    </submittedName>
</protein>
<dbReference type="EMBL" id="JAHYIQ010000014">
    <property type="protein sequence ID" value="KAK1126406.1"/>
    <property type="molecule type" value="Genomic_DNA"/>
</dbReference>
<evidence type="ECO:0000313" key="1">
    <source>
        <dbReference type="EMBL" id="KAK1126406.1"/>
    </source>
</evidence>
<evidence type="ECO:0000313" key="2">
    <source>
        <dbReference type="Proteomes" id="UP001177670"/>
    </source>
</evidence>
<keyword evidence="2" id="KW-1185">Reference proteome</keyword>
<dbReference type="Proteomes" id="UP001177670">
    <property type="component" value="Unassembled WGS sequence"/>
</dbReference>
<accession>A0AA40FW80</accession>
<dbReference type="AlphaFoldDB" id="A0AA40FW80"/>
<gene>
    <name evidence="1" type="ORF">K0M31_005044</name>
</gene>